<dbReference type="AlphaFoldDB" id="A0A0W0XU47"/>
<gene>
    <name evidence="12" type="primary">fluC</name>
    <name evidence="12" type="synonym">crcB</name>
    <name evidence="13" type="ORF">Lqui_2071</name>
</gene>
<evidence type="ECO:0000313" key="13">
    <source>
        <dbReference type="EMBL" id="KTD48155.1"/>
    </source>
</evidence>
<dbReference type="GO" id="GO:0005886">
    <property type="term" value="C:plasma membrane"/>
    <property type="evidence" value="ECO:0007669"/>
    <property type="project" value="UniProtKB-SubCell"/>
</dbReference>
<keyword evidence="12" id="KW-0479">Metal-binding</keyword>
<dbReference type="NCBIfam" id="TIGR00494">
    <property type="entry name" value="crcB"/>
    <property type="match status" value="1"/>
</dbReference>
<dbReference type="PANTHER" id="PTHR28259">
    <property type="entry name" value="FLUORIDE EXPORT PROTEIN 1-RELATED"/>
    <property type="match status" value="1"/>
</dbReference>
<feature type="transmembrane region" description="Helical" evidence="12">
    <location>
        <begin position="67"/>
        <end position="84"/>
    </location>
</feature>
<organism evidence="13 14">
    <name type="scientific">Legionella quinlivanii</name>
    <dbReference type="NCBI Taxonomy" id="45073"/>
    <lineage>
        <taxon>Bacteria</taxon>
        <taxon>Pseudomonadati</taxon>
        <taxon>Pseudomonadota</taxon>
        <taxon>Gammaproteobacteria</taxon>
        <taxon>Legionellales</taxon>
        <taxon>Legionellaceae</taxon>
        <taxon>Legionella</taxon>
    </lineage>
</organism>
<comment type="similarity">
    <text evidence="10 12">Belongs to the fluoride channel Fluc/FEX (TC 1.A.43) family.</text>
</comment>
<sequence>MWSVILVAAGGGLGAVSRLGTSLLALKLWGSRFPYGTLIVNSFGSFLAGFLMILLLERFAVSDYWRLFFMVGFLGGFTTFSSFSWETWMLYQDSQYWTACLNVVLNNLLALGLAFLGMHLGRWLGGIY</sequence>
<feature type="binding site" evidence="12">
    <location>
        <position position="78"/>
    </location>
    <ligand>
        <name>Na(+)</name>
        <dbReference type="ChEBI" id="CHEBI:29101"/>
        <note>structural</note>
    </ligand>
</feature>
<evidence type="ECO:0000256" key="8">
    <source>
        <dbReference type="ARBA" id="ARBA00023136"/>
    </source>
</evidence>
<reference evidence="13 14" key="1">
    <citation type="submission" date="2015-11" db="EMBL/GenBank/DDBJ databases">
        <title>Genomic analysis of 38 Legionella species identifies large and diverse effector repertoires.</title>
        <authorList>
            <person name="Burstein D."/>
            <person name="Amaro F."/>
            <person name="Zusman T."/>
            <person name="Lifshitz Z."/>
            <person name="Cohen O."/>
            <person name="Gilbert J.A."/>
            <person name="Pupko T."/>
            <person name="Shuman H.A."/>
            <person name="Segal G."/>
        </authorList>
    </citation>
    <scope>NUCLEOTIDE SEQUENCE [LARGE SCALE GENOMIC DNA]</scope>
    <source>
        <strain evidence="13 14">CDC#1442-AUS-E</strain>
    </source>
</reference>
<dbReference type="HAMAP" id="MF_00454">
    <property type="entry name" value="FluC"/>
    <property type="match status" value="1"/>
</dbReference>
<keyword evidence="6 12" id="KW-0915">Sodium</keyword>
<dbReference type="PATRIC" id="fig|45073.5.peg.2181"/>
<keyword evidence="9 12" id="KW-0407">Ion channel</keyword>
<keyword evidence="3" id="KW-0997">Cell inner membrane</keyword>
<dbReference type="InterPro" id="IPR003691">
    <property type="entry name" value="FluC"/>
</dbReference>
<evidence type="ECO:0000256" key="9">
    <source>
        <dbReference type="ARBA" id="ARBA00023303"/>
    </source>
</evidence>
<evidence type="ECO:0000256" key="2">
    <source>
        <dbReference type="ARBA" id="ARBA00022475"/>
    </source>
</evidence>
<feature type="transmembrane region" description="Helical" evidence="12">
    <location>
        <begin position="96"/>
        <end position="116"/>
    </location>
</feature>
<keyword evidence="2 12" id="KW-1003">Cell membrane</keyword>
<evidence type="ECO:0000256" key="1">
    <source>
        <dbReference type="ARBA" id="ARBA00004651"/>
    </source>
</evidence>
<comment type="catalytic activity">
    <reaction evidence="11">
        <text>fluoride(in) = fluoride(out)</text>
        <dbReference type="Rhea" id="RHEA:76159"/>
        <dbReference type="ChEBI" id="CHEBI:17051"/>
    </reaction>
    <physiologicalReaction direction="left-to-right" evidence="11">
        <dbReference type="Rhea" id="RHEA:76160"/>
    </physiologicalReaction>
</comment>
<evidence type="ECO:0000313" key="14">
    <source>
        <dbReference type="Proteomes" id="UP000054618"/>
    </source>
</evidence>
<keyword evidence="8 12" id="KW-0472">Membrane</keyword>
<feature type="transmembrane region" description="Helical" evidence="12">
    <location>
        <begin position="35"/>
        <end position="55"/>
    </location>
</feature>
<dbReference type="PANTHER" id="PTHR28259:SF1">
    <property type="entry name" value="FLUORIDE EXPORT PROTEIN 1-RELATED"/>
    <property type="match status" value="1"/>
</dbReference>
<evidence type="ECO:0000256" key="12">
    <source>
        <dbReference type="HAMAP-Rule" id="MF_00454"/>
    </source>
</evidence>
<keyword evidence="12" id="KW-0813">Transport</keyword>
<keyword evidence="14" id="KW-1185">Reference proteome</keyword>
<keyword evidence="7 12" id="KW-0406">Ion transport</keyword>
<keyword evidence="4 12" id="KW-0812">Transmembrane</keyword>
<evidence type="ECO:0000256" key="4">
    <source>
        <dbReference type="ARBA" id="ARBA00022692"/>
    </source>
</evidence>
<dbReference type="Proteomes" id="UP000054618">
    <property type="component" value="Unassembled WGS sequence"/>
</dbReference>
<evidence type="ECO:0000256" key="7">
    <source>
        <dbReference type="ARBA" id="ARBA00023065"/>
    </source>
</evidence>
<proteinExistence type="inferred from homology"/>
<dbReference type="OrthoDB" id="9806299at2"/>
<feature type="binding site" evidence="12">
    <location>
        <position position="75"/>
    </location>
    <ligand>
        <name>Na(+)</name>
        <dbReference type="ChEBI" id="CHEBI:29101"/>
        <note>structural</note>
    </ligand>
</feature>
<protein>
    <recommendedName>
        <fullName evidence="12">Fluoride-specific ion channel FluC</fullName>
    </recommendedName>
</protein>
<comment type="subcellular location">
    <subcellularLocation>
        <location evidence="1 12">Cell membrane</location>
        <topology evidence="1 12">Multi-pass membrane protein</topology>
    </subcellularLocation>
</comment>
<evidence type="ECO:0000256" key="3">
    <source>
        <dbReference type="ARBA" id="ARBA00022519"/>
    </source>
</evidence>
<dbReference type="STRING" id="45073.Lqui_2071"/>
<evidence type="ECO:0000256" key="5">
    <source>
        <dbReference type="ARBA" id="ARBA00022989"/>
    </source>
</evidence>
<dbReference type="GO" id="GO:0062054">
    <property type="term" value="F:fluoride channel activity"/>
    <property type="evidence" value="ECO:0007669"/>
    <property type="project" value="UniProtKB-UniRule"/>
</dbReference>
<name>A0A0W0XU47_9GAMM</name>
<comment type="caution">
    <text evidence="13">The sequence shown here is derived from an EMBL/GenBank/DDBJ whole genome shotgun (WGS) entry which is preliminary data.</text>
</comment>
<evidence type="ECO:0000256" key="6">
    <source>
        <dbReference type="ARBA" id="ARBA00023053"/>
    </source>
</evidence>
<evidence type="ECO:0000256" key="11">
    <source>
        <dbReference type="ARBA" id="ARBA00035585"/>
    </source>
</evidence>
<dbReference type="GO" id="GO:0140114">
    <property type="term" value="P:cellular detoxification of fluoride"/>
    <property type="evidence" value="ECO:0007669"/>
    <property type="project" value="UniProtKB-UniRule"/>
</dbReference>
<evidence type="ECO:0000256" key="10">
    <source>
        <dbReference type="ARBA" id="ARBA00035120"/>
    </source>
</evidence>
<comment type="function">
    <text evidence="12">Fluoride-specific ion channel. Important for reducing fluoride concentration in the cell, thus reducing its toxicity.</text>
</comment>
<dbReference type="EMBL" id="LNYS01000013">
    <property type="protein sequence ID" value="KTD48155.1"/>
    <property type="molecule type" value="Genomic_DNA"/>
</dbReference>
<keyword evidence="5 12" id="KW-1133">Transmembrane helix</keyword>
<dbReference type="GO" id="GO:0046872">
    <property type="term" value="F:metal ion binding"/>
    <property type="evidence" value="ECO:0007669"/>
    <property type="project" value="UniProtKB-KW"/>
</dbReference>
<comment type="activity regulation">
    <text evidence="12">Na(+) is not transported, but it plays an essential structural role and its presence is essential for fluoride channel function.</text>
</comment>
<accession>A0A0W0XU47</accession>
<dbReference type="Pfam" id="PF02537">
    <property type="entry name" value="CRCB"/>
    <property type="match status" value="1"/>
</dbReference>
<dbReference type="RefSeq" id="WP_058508170.1">
    <property type="nucleotide sequence ID" value="NZ_CAAAIK010000037.1"/>
</dbReference>